<evidence type="ECO:0000256" key="1">
    <source>
        <dbReference type="ARBA" id="ARBA00022737"/>
    </source>
</evidence>
<evidence type="ECO:0000256" key="3">
    <source>
        <dbReference type="PROSITE-ProRule" id="PRU00339"/>
    </source>
</evidence>
<keyword evidence="2 3" id="KW-0802">TPR repeat</keyword>
<dbReference type="Proteomes" id="UP000008908">
    <property type="component" value="Chromosome"/>
</dbReference>
<feature type="repeat" description="TPR" evidence="3">
    <location>
        <begin position="145"/>
        <end position="178"/>
    </location>
</feature>
<dbReference type="OrthoDB" id="9811837at2"/>
<proteinExistence type="predicted"/>
<dbReference type="InterPro" id="IPR019734">
    <property type="entry name" value="TPR_rpt"/>
</dbReference>
<dbReference type="STRING" id="886377.Murru_0724"/>
<gene>
    <name evidence="4" type="ordered locus">Murru_0724</name>
</gene>
<dbReference type="RefSeq" id="WP_014032056.1">
    <property type="nucleotide sequence ID" value="NC_015945.1"/>
</dbReference>
<feature type="repeat" description="TPR" evidence="3">
    <location>
        <begin position="179"/>
        <end position="212"/>
    </location>
</feature>
<keyword evidence="1" id="KW-0677">Repeat</keyword>
<dbReference type="InterPro" id="IPR011990">
    <property type="entry name" value="TPR-like_helical_dom_sf"/>
</dbReference>
<reference evidence="4 5" key="2">
    <citation type="journal article" date="2012" name="Stand. Genomic Sci.">
        <title>Complete genome sequence of the facultatively anaerobic, appendaged bacterium Muricauda ruestringensis type strain (B1(T)).</title>
        <authorList>
            <person name="Huntemann M."/>
            <person name="Teshima H."/>
            <person name="Lapidus A."/>
            <person name="Nolan M."/>
            <person name="Lucas S."/>
            <person name="Hammon N."/>
            <person name="Deshpande S."/>
            <person name="Cheng J.F."/>
            <person name="Tapia R."/>
            <person name="Goodwin L.A."/>
            <person name="Pitluck S."/>
            <person name="Liolios K."/>
            <person name="Pagani I."/>
            <person name="Ivanova N."/>
            <person name="Mavromatis K."/>
            <person name="Mikhailova N."/>
            <person name="Pati A."/>
            <person name="Chen A."/>
            <person name="Palaniappan K."/>
            <person name="Land M."/>
            <person name="Hauser L."/>
            <person name="Pan C."/>
            <person name="Brambilla E.M."/>
            <person name="Rohde M."/>
            <person name="Spring S."/>
            <person name="Goker M."/>
            <person name="Detter J.C."/>
            <person name="Bristow J."/>
            <person name="Eisen J.A."/>
            <person name="Markowitz V."/>
            <person name="Hugenholtz P."/>
            <person name="Kyrpides N.C."/>
            <person name="Klenk H.P."/>
            <person name="Woyke T."/>
        </authorList>
    </citation>
    <scope>NUCLEOTIDE SEQUENCE [LARGE SCALE GENOMIC DNA]</scope>
    <source>
        <strain evidence="5">DSM 13258 / LMG 19739 / B1</strain>
    </source>
</reference>
<dbReference type="NCBIfam" id="NF047558">
    <property type="entry name" value="TPR_END_plus"/>
    <property type="match status" value="1"/>
</dbReference>
<sequence>MGKKDKELIQDANVKKQQGDYKESLNLYNGAIELKGEHLYEAYYNKGILLNHLNNTLEAQQCFEMATNLKPDCGIAWFYWGELLCKVHNYSRAKEKFEKAYKTDPSNINPQIGIAYCFNRTNEFPKAIQMLSNLLNAPKDPKQESKICSELGLAFLQTNNLQKAYNNFIRAYELNDQDYQACYNIAFIEDLSKNYEKAISFYENAIALSPNEGKAYQGLACTYIHMKKYQQAKDYINKAIALNPNNFEGYYNLACVYAGLQNQKGTIDALKKTIEIAPKHIGIKNHILNDPDFSNYMDKISEIF</sequence>
<dbReference type="eggNOG" id="COG0457">
    <property type="taxonomic scope" value="Bacteria"/>
</dbReference>
<dbReference type="PROSITE" id="PS50293">
    <property type="entry name" value="TPR_REGION"/>
    <property type="match status" value="1"/>
</dbReference>
<dbReference type="Gene3D" id="1.25.40.10">
    <property type="entry name" value="Tetratricopeptide repeat domain"/>
    <property type="match status" value="2"/>
</dbReference>
<dbReference type="PANTHER" id="PTHR44858:SF1">
    <property type="entry name" value="UDP-N-ACETYLGLUCOSAMINE--PEPTIDE N-ACETYLGLUCOSAMINYLTRANSFERASE SPINDLY-RELATED"/>
    <property type="match status" value="1"/>
</dbReference>
<accession>G2PRX9</accession>
<feature type="repeat" description="TPR" evidence="3">
    <location>
        <begin position="213"/>
        <end position="246"/>
    </location>
</feature>
<keyword evidence="5" id="KW-1185">Reference proteome</keyword>
<dbReference type="EMBL" id="CP002999">
    <property type="protein sequence ID" value="AEM69774.1"/>
    <property type="molecule type" value="Genomic_DNA"/>
</dbReference>
<dbReference type="SMART" id="SM00028">
    <property type="entry name" value="TPR"/>
    <property type="match status" value="8"/>
</dbReference>
<dbReference type="InterPro" id="IPR050498">
    <property type="entry name" value="Ycf3"/>
</dbReference>
<dbReference type="AlphaFoldDB" id="G2PRX9"/>
<feature type="repeat" description="TPR" evidence="3">
    <location>
        <begin position="74"/>
        <end position="107"/>
    </location>
</feature>
<dbReference type="Pfam" id="PF13181">
    <property type="entry name" value="TPR_8"/>
    <property type="match status" value="1"/>
</dbReference>
<name>G2PRX9_ALLRU</name>
<organism evidence="4 5">
    <name type="scientific">Allomuricauda ruestringensis (strain DSM 13258 / CIP 107369 / LMG 19739 / B1)</name>
    <name type="common">Muricauda ruestringensis</name>
    <dbReference type="NCBI Taxonomy" id="886377"/>
    <lineage>
        <taxon>Bacteria</taxon>
        <taxon>Pseudomonadati</taxon>
        <taxon>Bacteroidota</taxon>
        <taxon>Flavobacteriia</taxon>
        <taxon>Flavobacteriales</taxon>
        <taxon>Flavobacteriaceae</taxon>
        <taxon>Flagellimonas</taxon>
    </lineage>
</organism>
<dbReference type="HOGENOM" id="CLU_003728_2_1_10"/>
<reference evidence="5" key="1">
    <citation type="submission" date="2011-08" db="EMBL/GenBank/DDBJ databases">
        <title>The complete genome of Muricauda ruestringensis DSM 13258.</title>
        <authorList>
            <person name="Lucas S."/>
            <person name="Han J."/>
            <person name="Lapidus A."/>
            <person name="Bruce D."/>
            <person name="Goodwin L."/>
            <person name="Pitluck S."/>
            <person name="Peters L."/>
            <person name="Kyrpides N."/>
            <person name="Mavromatis K."/>
            <person name="Ivanova N."/>
            <person name="Ovchinnikova G."/>
            <person name="Teshima H."/>
            <person name="Detter J.C."/>
            <person name="Tapia R."/>
            <person name="Han C."/>
            <person name="Land M."/>
            <person name="Hauser L."/>
            <person name="Markowitz V."/>
            <person name="Cheng J.-F."/>
            <person name="Hugenholtz P."/>
            <person name="Woyke T."/>
            <person name="Wu D."/>
            <person name="Spring S."/>
            <person name="Schroeder M."/>
            <person name="Brambilla E."/>
            <person name="Klenk H.-P."/>
            <person name="Eisen J.A."/>
        </authorList>
    </citation>
    <scope>NUCLEOTIDE SEQUENCE [LARGE SCALE GENOMIC DNA]</scope>
    <source>
        <strain evidence="5">DSM 13258 / LMG 19739 / B1</strain>
    </source>
</reference>
<dbReference type="Pfam" id="PF14559">
    <property type="entry name" value="TPR_19"/>
    <property type="match status" value="2"/>
</dbReference>
<evidence type="ECO:0000313" key="5">
    <source>
        <dbReference type="Proteomes" id="UP000008908"/>
    </source>
</evidence>
<protein>
    <submittedName>
        <fullName evidence="4">Tetratricopeptide TPR_2 repeat-containing protein</fullName>
    </submittedName>
</protein>
<evidence type="ECO:0000256" key="2">
    <source>
        <dbReference type="ARBA" id="ARBA00022803"/>
    </source>
</evidence>
<evidence type="ECO:0000313" key="4">
    <source>
        <dbReference type="EMBL" id="AEM69774.1"/>
    </source>
</evidence>
<dbReference type="PROSITE" id="PS50005">
    <property type="entry name" value="TPR"/>
    <property type="match status" value="5"/>
</dbReference>
<dbReference type="SUPFAM" id="SSF48452">
    <property type="entry name" value="TPR-like"/>
    <property type="match status" value="1"/>
</dbReference>
<dbReference type="PANTHER" id="PTHR44858">
    <property type="entry name" value="TETRATRICOPEPTIDE REPEAT PROTEIN 6"/>
    <property type="match status" value="1"/>
</dbReference>
<dbReference type="KEGG" id="mrs:Murru_0724"/>
<feature type="repeat" description="TPR" evidence="3">
    <location>
        <begin position="40"/>
        <end position="73"/>
    </location>
</feature>